<organism evidence="1 2">
    <name type="scientific">Hyalomma asiaticum</name>
    <name type="common">Tick</name>
    <dbReference type="NCBI Taxonomy" id="266040"/>
    <lineage>
        <taxon>Eukaryota</taxon>
        <taxon>Metazoa</taxon>
        <taxon>Ecdysozoa</taxon>
        <taxon>Arthropoda</taxon>
        <taxon>Chelicerata</taxon>
        <taxon>Arachnida</taxon>
        <taxon>Acari</taxon>
        <taxon>Parasitiformes</taxon>
        <taxon>Ixodida</taxon>
        <taxon>Ixodoidea</taxon>
        <taxon>Ixodidae</taxon>
        <taxon>Hyalomminae</taxon>
        <taxon>Hyalomma</taxon>
    </lineage>
</organism>
<comment type="caution">
    <text evidence="1">The sequence shown here is derived from an EMBL/GenBank/DDBJ whole genome shotgun (WGS) entry which is preliminary data.</text>
</comment>
<evidence type="ECO:0000313" key="2">
    <source>
        <dbReference type="Proteomes" id="UP000821845"/>
    </source>
</evidence>
<name>A0ACB7SW04_HYAAI</name>
<keyword evidence="2" id="KW-1185">Reference proteome</keyword>
<evidence type="ECO:0000313" key="1">
    <source>
        <dbReference type="EMBL" id="KAH6938790.1"/>
    </source>
</evidence>
<proteinExistence type="predicted"/>
<accession>A0ACB7SW04</accession>
<sequence length="344" mass="38248">MSVEANAVDVKGPVSSRSTTGSSGAPRGRGGAIGDVSCGSPCFVLTAACLASCLLFVVMFVLQGKATLTFIFSETEETDVPIQDEECDTSDCANIAAHLSAWMNKDADPCDDFYEYVCGNMNWARILYYPGHNVDWHLRLLMKFYTPGKTSGSVIDAAALVYKMCEDFSYGAYNNDTEDIRDFIHSLGINFSEPSANLADSWLSLMVRLSSQYALHPMVSFQKRHDYRVPEDRPSDFVVEITLCRMTTPILLKMKPGDYLHDDGWFSDLLQQYTRLNKYERVRVTRELQQAAGRVSTFLLAHDAGSPQQDLRLLTLPEIVKQGRQCQSRGMQQPAQAGNEPTGS</sequence>
<dbReference type="Proteomes" id="UP000821845">
    <property type="component" value="Chromosome 2"/>
</dbReference>
<dbReference type="EMBL" id="CM023482">
    <property type="protein sequence ID" value="KAH6938790.1"/>
    <property type="molecule type" value="Genomic_DNA"/>
</dbReference>
<protein>
    <submittedName>
        <fullName evidence="1">Uncharacterized protein</fullName>
    </submittedName>
</protein>
<gene>
    <name evidence="1" type="ORF">HPB50_012737</name>
</gene>
<reference evidence="1" key="1">
    <citation type="submission" date="2020-05" db="EMBL/GenBank/DDBJ databases">
        <title>Large-scale comparative analyses of tick genomes elucidate their genetic diversity and vector capacities.</title>
        <authorList>
            <person name="Jia N."/>
            <person name="Wang J."/>
            <person name="Shi W."/>
            <person name="Du L."/>
            <person name="Sun Y."/>
            <person name="Zhan W."/>
            <person name="Jiang J."/>
            <person name="Wang Q."/>
            <person name="Zhang B."/>
            <person name="Ji P."/>
            <person name="Sakyi L.B."/>
            <person name="Cui X."/>
            <person name="Yuan T."/>
            <person name="Jiang B."/>
            <person name="Yang W."/>
            <person name="Lam T.T.-Y."/>
            <person name="Chang Q."/>
            <person name="Ding S."/>
            <person name="Wang X."/>
            <person name="Zhu J."/>
            <person name="Ruan X."/>
            <person name="Zhao L."/>
            <person name="Wei J."/>
            <person name="Que T."/>
            <person name="Du C."/>
            <person name="Cheng J."/>
            <person name="Dai P."/>
            <person name="Han X."/>
            <person name="Huang E."/>
            <person name="Gao Y."/>
            <person name="Liu J."/>
            <person name="Shao H."/>
            <person name="Ye R."/>
            <person name="Li L."/>
            <person name="Wei W."/>
            <person name="Wang X."/>
            <person name="Wang C."/>
            <person name="Yang T."/>
            <person name="Huo Q."/>
            <person name="Li W."/>
            <person name="Guo W."/>
            <person name="Chen H."/>
            <person name="Zhou L."/>
            <person name="Ni X."/>
            <person name="Tian J."/>
            <person name="Zhou Y."/>
            <person name="Sheng Y."/>
            <person name="Liu T."/>
            <person name="Pan Y."/>
            <person name="Xia L."/>
            <person name="Li J."/>
            <person name="Zhao F."/>
            <person name="Cao W."/>
        </authorList>
    </citation>
    <scope>NUCLEOTIDE SEQUENCE</scope>
    <source>
        <strain evidence="1">Hyas-2018</strain>
    </source>
</reference>